<protein>
    <submittedName>
        <fullName evidence="3">Oxidoreductase</fullName>
    </submittedName>
</protein>
<dbReference type="EMBL" id="LDPH01000033">
    <property type="protein sequence ID" value="KLV22078.1"/>
    <property type="molecule type" value="Genomic_DNA"/>
</dbReference>
<gene>
    <name evidence="3" type="ORF">ABW02_22245</name>
</gene>
<name>A0A0J1I7Z0_NIACI</name>
<dbReference type="InterPro" id="IPR036291">
    <property type="entry name" value="NAD(P)-bd_dom_sf"/>
</dbReference>
<dbReference type="SUPFAM" id="SSF51735">
    <property type="entry name" value="NAD(P)-binding Rossmann-fold domains"/>
    <property type="match status" value="1"/>
</dbReference>
<dbReference type="Pfam" id="PF22725">
    <property type="entry name" value="GFO_IDH_MocA_C3"/>
    <property type="match status" value="1"/>
</dbReference>
<evidence type="ECO:0000259" key="2">
    <source>
        <dbReference type="Pfam" id="PF22725"/>
    </source>
</evidence>
<dbReference type="PANTHER" id="PTHR43249:SF1">
    <property type="entry name" value="D-GLUCOSIDE 3-DEHYDROGENASE"/>
    <property type="match status" value="1"/>
</dbReference>
<dbReference type="PANTHER" id="PTHR43249">
    <property type="entry name" value="UDP-N-ACETYL-2-AMINO-2-DEOXY-D-GLUCURONATE OXIDASE"/>
    <property type="match status" value="1"/>
</dbReference>
<dbReference type="RefSeq" id="WP_047944469.1">
    <property type="nucleotide sequence ID" value="NZ_JARTLH010000010.1"/>
</dbReference>
<proteinExistence type="predicted"/>
<feature type="domain" description="GFO/IDH/MocA-like oxidoreductase" evidence="2">
    <location>
        <begin position="142"/>
        <end position="244"/>
    </location>
</feature>
<keyword evidence="4" id="KW-1185">Reference proteome</keyword>
<dbReference type="SUPFAM" id="SSF55347">
    <property type="entry name" value="Glyceraldehyde-3-phosphate dehydrogenase-like, C-terminal domain"/>
    <property type="match status" value="1"/>
</dbReference>
<dbReference type="PATRIC" id="fig|1397.4.peg.3576"/>
<dbReference type="GO" id="GO:0000166">
    <property type="term" value="F:nucleotide binding"/>
    <property type="evidence" value="ECO:0007669"/>
    <property type="project" value="InterPro"/>
</dbReference>
<evidence type="ECO:0000259" key="1">
    <source>
        <dbReference type="Pfam" id="PF01408"/>
    </source>
</evidence>
<dbReference type="Proteomes" id="UP000036045">
    <property type="component" value="Unassembled WGS sequence"/>
</dbReference>
<sequence>MRKVRVGFIGVGGIGSVHLKNIALIEQAEMAAVCDISEDQATAVGKKYHIPAYTDVDKMLEETALDALFICVPPFAHGDIEEKAAKKGIHIMVEKPVGLNLDNVKRKTAVIKASGIICATGYCLRYLDTVAKAKEYLQGKQIAMVNSYYLTKFVPTPWYREQSKSGGQLVEQATHILDLIRYLAGDIDKIYANMNLLVSKDIPHIDIPDVTSVNFTLRNGAIGQLGCSFIQPDHRMGLEILGKNFRIAFNGSNITITDEFSTTTYRPKLNYYEAQDRAFIEAIAANQPELILSSYENGVQTLAATLAANDSHENGEPITLSNYYSL</sequence>
<dbReference type="OrthoDB" id="9815825at2"/>
<dbReference type="Pfam" id="PF01408">
    <property type="entry name" value="GFO_IDH_MocA"/>
    <property type="match status" value="1"/>
</dbReference>
<evidence type="ECO:0000313" key="4">
    <source>
        <dbReference type="Proteomes" id="UP000036045"/>
    </source>
</evidence>
<dbReference type="Gene3D" id="3.40.50.720">
    <property type="entry name" value="NAD(P)-binding Rossmann-like Domain"/>
    <property type="match status" value="1"/>
</dbReference>
<accession>A0A0J1I7Z0</accession>
<comment type="caution">
    <text evidence="3">The sequence shown here is derived from an EMBL/GenBank/DDBJ whole genome shotgun (WGS) entry which is preliminary data.</text>
</comment>
<feature type="domain" description="Gfo/Idh/MocA-like oxidoreductase N-terminal" evidence="1">
    <location>
        <begin position="4"/>
        <end position="121"/>
    </location>
</feature>
<dbReference type="InterPro" id="IPR055170">
    <property type="entry name" value="GFO_IDH_MocA-like_dom"/>
</dbReference>
<dbReference type="InterPro" id="IPR000683">
    <property type="entry name" value="Gfo/Idh/MocA-like_OxRdtase_N"/>
</dbReference>
<evidence type="ECO:0000313" key="3">
    <source>
        <dbReference type="EMBL" id="KLV22078.1"/>
    </source>
</evidence>
<dbReference type="InterPro" id="IPR052515">
    <property type="entry name" value="Gfo/Idh/MocA_Oxidoreductase"/>
</dbReference>
<dbReference type="Gene3D" id="3.30.360.10">
    <property type="entry name" value="Dihydrodipicolinate Reductase, domain 2"/>
    <property type="match status" value="1"/>
</dbReference>
<reference evidence="3 4" key="1">
    <citation type="submission" date="2015-05" db="EMBL/GenBank/DDBJ databases">
        <title>Whole genome sequence and identification of bacterial endophytes from Costus igneus.</title>
        <authorList>
            <person name="Lee Y.P."/>
            <person name="Gan H.M."/>
            <person name="Eng W."/>
            <person name="Wheatley M.S."/>
            <person name="Caraballo A."/>
            <person name="Polter S."/>
            <person name="Savka M.A."/>
            <person name="Hudson A.O."/>
        </authorList>
    </citation>
    <scope>NUCLEOTIDE SEQUENCE [LARGE SCALE GENOMIC DNA]</scope>
    <source>
        <strain evidence="3 4">RIT379</strain>
    </source>
</reference>
<dbReference type="AlphaFoldDB" id="A0A0J1I7Z0"/>
<organism evidence="3 4">
    <name type="scientific">Niallia circulans</name>
    <name type="common">Bacillus circulans</name>
    <dbReference type="NCBI Taxonomy" id="1397"/>
    <lineage>
        <taxon>Bacteria</taxon>
        <taxon>Bacillati</taxon>
        <taxon>Bacillota</taxon>
        <taxon>Bacilli</taxon>
        <taxon>Bacillales</taxon>
        <taxon>Bacillaceae</taxon>
        <taxon>Niallia</taxon>
    </lineage>
</organism>